<organism evidence="1 2">
    <name type="scientific">Glacieibacterium frigidum</name>
    <dbReference type="NCBI Taxonomy" id="2593303"/>
    <lineage>
        <taxon>Bacteria</taxon>
        <taxon>Pseudomonadati</taxon>
        <taxon>Pseudomonadota</taxon>
        <taxon>Alphaproteobacteria</taxon>
        <taxon>Sphingomonadales</taxon>
        <taxon>Sphingosinicellaceae</taxon>
        <taxon>Glacieibacterium</taxon>
    </lineage>
</organism>
<reference evidence="1 2" key="1">
    <citation type="submission" date="2019-07" db="EMBL/GenBank/DDBJ databases">
        <title>Novel species isolated from glacier.</title>
        <authorList>
            <person name="Liu Q."/>
            <person name="Xin Y.-H."/>
        </authorList>
    </citation>
    <scope>NUCLEOTIDE SEQUENCE [LARGE SCALE GENOMIC DNA]</scope>
    <source>
        <strain evidence="1 2">LB1R16</strain>
    </source>
</reference>
<dbReference type="Pfam" id="PF13430">
    <property type="entry name" value="DUF4112"/>
    <property type="match status" value="1"/>
</dbReference>
<comment type="caution">
    <text evidence="1">The sequence shown here is derived from an EMBL/GenBank/DDBJ whole genome shotgun (WGS) entry which is preliminary data.</text>
</comment>
<dbReference type="PANTHER" id="PTHR35519">
    <property type="entry name" value="MEMBRANE PROTEINS"/>
    <property type="match status" value="1"/>
</dbReference>
<dbReference type="InterPro" id="IPR025187">
    <property type="entry name" value="DUF4112"/>
</dbReference>
<dbReference type="PANTHER" id="PTHR35519:SF2">
    <property type="entry name" value="PH DOMAIN PROTEIN"/>
    <property type="match status" value="1"/>
</dbReference>
<gene>
    <name evidence="1" type="ORF">FMM06_06095</name>
</gene>
<keyword evidence="2" id="KW-1185">Reference proteome</keyword>
<proteinExistence type="predicted"/>
<protein>
    <submittedName>
        <fullName evidence="1">DUF4112 domain-containing protein</fullName>
    </submittedName>
</protein>
<dbReference type="OrthoDB" id="513552at2"/>
<accession>A0A552UHK8</accession>
<dbReference type="Proteomes" id="UP000317894">
    <property type="component" value="Unassembled WGS sequence"/>
</dbReference>
<dbReference type="AlphaFoldDB" id="A0A552UHK8"/>
<name>A0A552UHK8_9SPHN</name>
<dbReference type="RefSeq" id="WP_144236400.1">
    <property type="nucleotide sequence ID" value="NZ_VJWA01000001.1"/>
</dbReference>
<evidence type="ECO:0000313" key="2">
    <source>
        <dbReference type="Proteomes" id="UP000317894"/>
    </source>
</evidence>
<dbReference type="EMBL" id="VJWA01000001">
    <property type="protein sequence ID" value="TRW17708.1"/>
    <property type="molecule type" value="Genomic_DNA"/>
</dbReference>
<sequence>MKNTDARWDQLTAALPDIGRDPASVRRRVEALEHLLERAFTVPVLGKVGLDSVVGLLPVIGDLVTASMGGYLIWEARNLGVSRWMQARMVANVGVDTALGMIPFAGDIFDFVFKSNSKNMRLIKKHLDRHHPGSRTIDAARL</sequence>
<evidence type="ECO:0000313" key="1">
    <source>
        <dbReference type="EMBL" id="TRW17708.1"/>
    </source>
</evidence>